<feature type="region of interest" description="Disordered" evidence="1">
    <location>
        <begin position="1"/>
        <end position="55"/>
    </location>
</feature>
<protein>
    <submittedName>
        <fullName evidence="3">Uncharacterized protein</fullName>
    </submittedName>
</protein>
<evidence type="ECO:0000313" key="2">
    <source>
        <dbReference type="Proteomes" id="UP000887565"/>
    </source>
</evidence>
<evidence type="ECO:0000256" key="1">
    <source>
        <dbReference type="SAM" id="MobiDB-lite"/>
    </source>
</evidence>
<sequence>MADGWDDSELNWIDTDLQAAHQVEEKSADSDPDSDSGSDLSSQIMTPRPSSHRTVTSADVSNVAAVNNAVAPINNVIATSRNVAAEIPSQSLTPAYFNLEQQMLLPDVLPLSPPRFSINQPRIEQHPYTCQLQIEEQVEDQINILVNEFKSRFLGQNRTWGPPMEVCCAARTVRLCHNFGEQLCNVLLYIFA</sequence>
<accession>A0A915JLR6</accession>
<name>A0A915JLR6_ROMCU</name>
<proteinExistence type="predicted"/>
<keyword evidence="2" id="KW-1185">Reference proteome</keyword>
<feature type="compositionally biased region" description="Polar residues" evidence="1">
    <location>
        <begin position="43"/>
        <end position="55"/>
    </location>
</feature>
<dbReference type="WBParaSite" id="nRc.2.0.1.t27048-RA">
    <property type="protein sequence ID" value="nRc.2.0.1.t27048-RA"/>
    <property type="gene ID" value="nRc.2.0.1.g27048"/>
</dbReference>
<organism evidence="2 3">
    <name type="scientific">Romanomermis culicivorax</name>
    <name type="common">Nematode worm</name>
    <dbReference type="NCBI Taxonomy" id="13658"/>
    <lineage>
        <taxon>Eukaryota</taxon>
        <taxon>Metazoa</taxon>
        <taxon>Ecdysozoa</taxon>
        <taxon>Nematoda</taxon>
        <taxon>Enoplea</taxon>
        <taxon>Dorylaimia</taxon>
        <taxon>Mermithida</taxon>
        <taxon>Mermithoidea</taxon>
        <taxon>Mermithidae</taxon>
        <taxon>Romanomermis</taxon>
    </lineage>
</organism>
<dbReference type="Proteomes" id="UP000887565">
    <property type="component" value="Unplaced"/>
</dbReference>
<dbReference type="AlphaFoldDB" id="A0A915JLR6"/>
<evidence type="ECO:0000313" key="3">
    <source>
        <dbReference type="WBParaSite" id="nRc.2.0.1.t27048-RA"/>
    </source>
</evidence>
<reference evidence="3" key="1">
    <citation type="submission" date="2022-11" db="UniProtKB">
        <authorList>
            <consortium name="WormBaseParasite"/>
        </authorList>
    </citation>
    <scope>IDENTIFICATION</scope>
</reference>